<evidence type="ECO:0000313" key="10">
    <source>
        <dbReference type="Proteomes" id="UP001280581"/>
    </source>
</evidence>
<evidence type="ECO:0000256" key="7">
    <source>
        <dbReference type="SAM" id="Phobius"/>
    </source>
</evidence>
<feature type="transmembrane region" description="Helical" evidence="7">
    <location>
        <begin position="233"/>
        <end position="251"/>
    </location>
</feature>
<dbReference type="GO" id="GO:0016020">
    <property type="term" value="C:membrane"/>
    <property type="evidence" value="ECO:0007669"/>
    <property type="project" value="UniProtKB-SubCell"/>
</dbReference>
<organism evidence="9 10">
    <name type="scientific">Pseudopithomyces chartarum</name>
    <dbReference type="NCBI Taxonomy" id="1892770"/>
    <lineage>
        <taxon>Eukaryota</taxon>
        <taxon>Fungi</taxon>
        <taxon>Dikarya</taxon>
        <taxon>Ascomycota</taxon>
        <taxon>Pezizomycotina</taxon>
        <taxon>Dothideomycetes</taxon>
        <taxon>Pleosporomycetidae</taxon>
        <taxon>Pleosporales</taxon>
        <taxon>Massarineae</taxon>
        <taxon>Didymosphaeriaceae</taxon>
        <taxon>Pseudopithomyces</taxon>
    </lineage>
</organism>
<reference evidence="9 10" key="1">
    <citation type="submission" date="2021-02" db="EMBL/GenBank/DDBJ databases">
        <title>Genome assembly of Pseudopithomyces chartarum.</title>
        <authorList>
            <person name="Jauregui R."/>
            <person name="Singh J."/>
            <person name="Voisey C."/>
        </authorList>
    </citation>
    <scope>NUCLEOTIDE SEQUENCE [LARGE SCALE GENOMIC DNA]</scope>
    <source>
        <strain evidence="9 10">AGR01</strain>
    </source>
</reference>
<dbReference type="AlphaFoldDB" id="A0AAN6M0F3"/>
<gene>
    <name evidence="9" type="ORF">GRF29_28g262411</name>
</gene>
<dbReference type="Proteomes" id="UP001280581">
    <property type="component" value="Unassembled WGS sequence"/>
</dbReference>
<protein>
    <recommendedName>
        <fullName evidence="8">Rhodopsin domain-containing protein</fullName>
    </recommendedName>
</protein>
<dbReference type="Pfam" id="PF20684">
    <property type="entry name" value="Fung_rhodopsin"/>
    <property type="match status" value="1"/>
</dbReference>
<feature type="transmembrane region" description="Helical" evidence="7">
    <location>
        <begin position="34"/>
        <end position="55"/>
    </location>
</feature>
<evidence type="ECO:0000256" key="1">
    <source>
        <dbReference type="ARBA" id="ARBA00004141"/>
    </source>
</evidence>
<comment type="similarity">
    <text evidence="5">Belongs to the SAT4 family.</text>
</comment>
<sequence length="351" mass="39377">MFRRENNKFVKTAGVVPPGLTAEERNSSYNGLPMTVVLALIVSVATIFFSMRIYVRSTLLKRLGWDDAVCTLALIGTITNVVCFGLNSVSGPYGKHLWNVSLAEFVGERLATIQYVMQVSTTPTLGLIKLSIFMLYYDIFNVLSWVRWMIRISAALSSAFYLALTIFNFYVMTPRSGQTIAQRFGSEAVIEAAKVSIPTTSVGLGIDIILFLMPFIVIFRLQMKRDQKIRASMAFIFGFLAILGSTLSLVFKVRTYGNPDPTYHIILVSFFLNVEMSFGVCIASMPMVYRAAKQHGFKFVTFFDGFSSSFVHLRSRILHKSNSEHKLTIGSDEERTSESVEKESVSIRNTE</sequence>
<evidence type="ECO:0000256" key="5">
    <source>
        <dbReference type="ARBA" id="ARBA00038359"/>
    </source>
</evidence>
<keyword evidence="4 7" id="KW-0472">Membrane</keyword>
<proteinExistence type="inferred from homology"/>
<dbReference type="InterPro" id="IPR049326">
    <property type="entry name" value="Rhodopsin_dom_fungi"/>
</dbReference>
<evidence type="ECO:0000313" key="9">
    <source>
        <dbReference type="EMBL" id="KAK3213558.1"/>
    </source>
</evidence>
<dbReference type="EMBL" id="WVTA01000004">
    <property type="protein sequence ID" value="KAK3213558.1"/>
    <property type="molecule type" value="Genomic_DNA"/>
</dbReference>
<evidence type="ECO:0000256" key="6">
    <source>
        <dbReference type="SAM" id="MobiDB-lite"/>
    </source>
</evidence>
<evidence type="ECO:0000256" key="3">
    <source>
        <dbReference type="ARBA" id="ARBA00022989"/>
    </source>
</evidence>
<evidence type="ECO:0000256" key="2">
    <source>
        <dbReference type="ARBA" id="ARBA00022692"/>
    </source>
</evidence>
<feature type="transmembrane region" description="Helical" evidence="7">
    <location>
        <begin position="263"/>
        <end position="289"/>
    </location>
</feature>
<feature type="transmembrane region" description="Helical" evidence="7">
    <location>
        <begin position="67"/>
        <end position="89"/>
    </location>
</feature>
<name>A0AAN6M0F3_9PLEO</name>
<dbReference type="PANTHER" id="PTHR33048:SF158">
    <property type="entry name" value="MEMBRANE PROTEIN PTH11-LIKE, PUTATIVE-RELATED"/>
    <property type="match status" value="1"/>
</dbReference>
<accession>A0AAN6M0F3</accession>
<keyword evidence="10" id="KW-1185">Reference proteome</keyword>
<keyword evidence="3 7" id="KW-1133">Transmembrane helix</keyword>
<evidence type="ECO:0000256" key="4">
    <source>
        <dbReference type="ARBA" id="ARBA00023136"/>
    </source>
</evidence>
<feature type="domain" description="Rhodopsin" evidence="8">
    <location>
        <begin position="51"/>
        <end position="290"/>
    </location>
</feature>
<dbReference type="PANTHER" id="PTHR33048">
    <property type="entry name" value="PTH11-LIKE INTEGRAL MEMBRANE PROTEIN (AFU_ORTHOLOGUE AFUA_5G11245)"/>
    <property type="match status" value="1"/>
</dbReference>
<feature type="region of interest" description="Disordered" evidence="6">
    <location>
        <begin position="328"/>
        <end position="351"/>
    </location>
</feature>
<keyword evidence="2 7" id="KW-0812">Transmembrane</keyword>
<evidence type="ECO:0000259" key="8">
    <source>
        <dbReference type="Pfam" id="PF20684"/>
    </source>
</evidence>
<feature type="transmembrane region" description="Helical" evidence="7">
    <location>
        <begin position="115"/>
        <end position="136"/>
    </location>
</feature>
<dbReference type="InterPro" id="IPR052337">
    <property type="entry name" value="SAT4-like"/>
</dbReference>
<comment type="caution">
    <text evidence="9">The sequence shown here is derived from an EMBL/GenBank/DDBJ whole genome shotgun (WGS) entry which is preliminary data.</text>
</comment>
<feature type="transmembrane region" description="Helical" evidence="7">
    <location>
        <begin position="148"/>
        <end position="171"/>
    </location>
</feature>
<comment type="subcellular location">
    <subcellularLocation>
        <location evidence="1">Membrane</location>
        <topology evidence="1">Multi-pass membrane protein</topology>
    </subcellularLocation>
</comment>
<feature type="transmembrane region" description="Helical" evidence="7">
    <location>
        <begin position="202"/>
        <end position="221"/>
    </location>
</feature>